<protein>
    <recommendedName>
        <fullName evidence="5">Secreted protein</fullName>
    </recommendedName>
</protein>
<dbReference type="InterPro" id="IPR023562">
    <property type="entry name" value="ClpP/TepA"/>
</dbReference>
<keyword evidence="4" id="KW-1185">Reference proteome</keyword>
<dbReference type="InterPro" id="IPR029045">
    <property type="entry name" value="ClpP/crotonase-like_dom_sf"/>
</dbReference>
<dbReference type="Pfam" id="PF00574">
    <property type="entry name" value="CLP_protease"/>
    <property type="match status" value="1"/>
</dbReference>
<dbReference type="Proteomes" id="UP001603857">
    <property type="component" value="Unassembled WGS sequence"/>
</dbReference>
<reference evidence="3 4" key="1">
    <citation type="submission" date="2024-08" db="EMBL/GenBank/DDBJ databases">
        <title>Insights into the chromosomal genome structure of Flemingia macrophylla.</title>
        <authorList>
            <person name="Ding Y."/>
            <person name="Zhao Y."/>
            <person name="Bi W."/>
            <person name="Wu M."/>
            <person name="Zhao G."/>
            <person name="Gong Y."/>
            <person name="Li W."/>
            <person name="Zhang P."/>
        </authorList>
    </citation>
    <scope>NUCLEOTIDE SEQUENCE [LARGE SCALE GENOMIC DNA]</scope>
    <source>
        <strain evidence="3">DYQJB</strain>
        <tissue evidence="3">Leaf</tissue>
    </source>
</reference>
<feature type="chain" id="PRO_5044755563" description="Secreted protein" evidence="2">
    <location>
        <begin position="26"/>
        <end position="144"/>
    </location>
</feature>
<feature type="signal peptide" evidence="2">
    <location>
        <begin position="1"/>
        <end position="25"/>
    </location>
</feature>
<accession>A0ABD1NBJ9</accession>
<comment type="caution">
    <text evidence="3">The sequence shown here is derived from an EMBL/GenBank/DDBJ whole genome shotgun (WGS) entry which is preliminary data.</text>
</comment>
<evidence type="ECO:0000256" key="2">
    <source>
        <dbReference type="SAM" id="SignalP"/>
    </source>
</evidence>
<evidence type="ECO:0008006" key="5">
    <source>
        <dbReference type="Google" id="ProtNLM"/>
    </source>
</evidence>
<keyword evidence="2" id="KW-0732">Signal</keyword>
<keyword evidence="1" id="KW-0812">Transmembrane</keyword>
<evidence type="ECO:0000313" key="3">
    <source>
        <dbReference type="EMBL" id="KAL2345486.1"/>
    </source>
</evidence>
<organism evidence="3 4">
    <name type="scientific">Flemingia macrophylla</name>
    <dbReference type="NCBI Taxonomy" id="520843"/>
    <lineage>
        <taxon>Eukaryota</taxon>
        <taxon>Viridiplantae</taxon>
        <taxon>Streptophyta</taxon>
        <taxon>Embryophyta</taxon>
        <taxon>Tracheophyta</taxon>
        <taxon>Spermatophyta</taxon>
        <taxon>Magnoliopsida</taxon>
        <taxon>eudicotyledons</taxon>
        <taxon>Gunneridae</taxon>
        <taxon>Pentapetalae</taxon>
        <taxon>rosids</taxon>
        <taxon>fabids</taxon>
        <taxon>Fabales</taxon>
        <taxon>Fabaceae</taxon>
        <taxon>Papilionoideae</taxon>
        <taxon>50 kb inversion clade</taxon>
        <taxon>NPAAA clade</taxon>
        <taxon>indigoferoid/millettioid clade</taxon>
        <taxon>Phaseoleae</taxon>
        <taxon>Flemingia</taxon>
    </lineage>
</organism>
<evidence type="ECO:0000313" key="4">
    <source>
        <dbReference type="Proteomes" id="UP001603857"/>
    </source>
</evidence>
<dbReference type="AlphaFoldDB" id="A0ABD1NBJ9"/>
<dbReference type="EMBL" id="JBGMDY010000002">
    <property type="protein sequence ID" value="KAL2345486.1"/>
    <property type="molecule type" value="Genomic_DNA"/>
</dbReference>
<keyword evidence="1" id="KW-0472">Membrane</keyword>
<name>A0ABD1NBJ9_9FABA</name>
<keyword evidence="1" id="KW-1133">Transmembrane helix</keyword>
<dbReference type="SUPFAM" id="SSF52096">
    <property type="entry name" value="ClpP/crotonase"/>
    <property type="match status" value="1"/>
</dbReference>
<dbReference type="Gene3D" id="3.90.226.10">
    <property type="entry name" value="2-enoyl-CoA Hydratase, Chain A, domain 1"/>
    <property type="match status" value="1"/>
</dbReference>
<feature type="transmembrane region" description="Helical" evidence="1">
    <location>
        <begin position="49"/>
        <end position="68"/>
    </location>
</feature>
<evidence type="ECO:0000256" key="1">
    <source>
        <dbReference type="SAM" id="Phobius"/>
    </source>
</evidence>
<gene>
    <name evidence="3" type="ORF">Fmac_006771</name>
</gene>
<proteinExistence type="predicted"/>
<sequence length="144" mass="15847">MRLWNSPLDAGRSWWLLVLLSRVICAPNVHCTFSVSFTRGVIVKSHRKFALSSTAFLGVIVELHWRFASSRPMPSDRPRESGRKLTDVHRGSVTAGMEIFDTLRHIRPDVSTVCVGLAASVIMNPLKALQPLPAAAEGKDLASV</sequence>